<proteinExistence type="predicted"/>
<dbReference type="CDD" id="cd01650">
    <property type="entry name" value="RT_nLTR_like"/>
    <property type="match status" value="1"/>
</dbReference>
<dbReference type="InterPro" id="IPR005135">
    <property type="entry name" value="Endo/exonuclease/phosphatase"/>
</dbReference>
<dbReference type="PANTHER" id="PTHR33116:SF86">
    <property type="entry name" value="REVERSE TRANSCRIPTASE DOMAIN-CONTAINING PROTEIN"/>
    <property type="match status" value="1"/>
</dbReference>
<sequence>MSDRLRKSVQDLTLGIDDEPVALPPEFCSQAAQVNRFSVVVTTVNPRKQNLRALIGQMPRVWGFPDSCVGRILDRGRVQFKFQTEEAMNLVLRRGPWSFNDWMLSIHRWYPNISEAEMKIIPFWVQIQGIPLLFLTNAMARCVGNRLGNVAEVDFDENVNHPGFVRVQIKWNMDDPLRFQRNFQFVAEENTVIKYRFERLRNFCTKCGSLKHDAKECTLSFEDEDPIEDSDDDDNNDDHHGDESDRNMSDTETLQTVDPVTLIHGLQASVPSVGFNKSRKRVQFEAMYQRDEAADEMAVLSHFCKKERRTESAGSCSRHDGIDGGAGGPPPCGRSGGLALMWKNSVSLSLISRDERLIDAHVTYNNKSFHLSCVYGHPVQSERYILWEKLERIAENRDEEWMLIGDFNEILSNSEKIGGPLREEWTFRDFRNMVANCDLVDMRSRGDRFSWVGERHSHTVKCCLDRVFINSAMAASFPNAETEFLDFTGSDHKPIVVHINDSTPYRHRPFRFDKRLVDIPEFKQVVKEGWNIRNNLQTVAITERIRSCRKAMASLKHRSNLNAEVRIRTLQTRLNRSMESTVRAERQQIPQIQEALARAYDDEEKYWKQKSRNQWMKEGDRNTSYFHACAKNRFSQNRIISILDDQGRVHSGNNDIGAHAQAFFNNIYTTNGIQVSPMDFADFRPTVTQTINTDLTREFGDNEIYDAICQIGDDKAPGPDGLTARFYKQCWHIVGHDVIKEVKNFFTTSTMKPHINHTNLCLLPKIENPSTFSDYRPIALCNVLYKVISKCMVSRLKSHLDSIVSEAQAAFIPGRIINDNVMIAHEIMHSLKVRKRVSQTYMAVKTDVSKAYDRVEWEFLETTMRLFGFCDTWIGWVMAAVKSVRFSVLINGTPFGHIKPTRGIRQGDPLSPYLFILCGDILSHLIKSKASDGEIRGVRVGNGAPPITHLQFADDCLFFCQANVKNCKALKEAFDVYEYYSGQKINAQKSMITFGSRVFGSTQHRLKAVLGIPNQGGGGKYLGLPEQFGRKKKEMFKYIIERVKKRTSNWSAKFLSPAGKEIMIKSVALAMPVYAMSCFKLPQGIISEIETLLMNFWWEKSSNKRGIPWIAWKKLQFSKKEGGLGFRDLSKFNDALLAKQAWRIIQHPQSLFARLMTARYFKGESILKAKARRQQSYGWSSLLAGIALLKKGTRYIPGDGKTIQIGADNFVDAHPPRPLITEPENAELTLDNLINCNGNSRTWNVTKIMELVNPTDHSLIYNSYLSRVKKPDTIIWNYNSSGDYTVRSGYWFLTHDPSEAINTQPGRPHGSIELKNRVWNLPIMPKIKHFLWRLLSRALATTDRLTSRGMNIDPICSRCWRNNESINHALFTCPSSVVMWRLSNTEFYRLHGVSEDVEENISNILNLLQNNSLTDVQKLLPFWLLWRIWKSRNNIIFNKFRESVSKTVLQAQAETKEWVEATRKQRFLSTTQRQPSHDTKKWTAPIQHYVKCNFDAADVAFKSNL</sequence>
<evidence type="ECO:0000259" key="2">
    <source>
        <dbReference type="PROSITE" id="PS50878"/>
    </source>
</evidence>
<dbReference type="Pfam" id="PF13966">
    <property type="entry name" value="zf-RVT"/>
    <property type="match status" value="1"/>
</dbReference>
<dbReference type="InterPro" id="IPR025558">
    <property type="entry name" value="DUF4283"/>
</dbReference>
<dbReference type="PROSITE" id="PS50878">
    <property type="entry name" value="RT_POL"/>
    <property type="match status" value="1"/>
</dbReference>
<evidence type="ECO:0000313" key="4">
    <source>
        <dbReference type="Proteomes" id="UP000694251"/>
    </source>
</evidence>
<dbReference type="Pfam" id="PF14111">
    <property type="entry name" value="DUF4283"/>
    <property type="match status" value="1"/>
</dbReference>
<feature type="compositionally biased region" description="Acidic residues" evidence="1">
    <location>
        <begin position="222"/>
        <end position="236"/>
    </location>
</feature>
<dbReference type="Proteomes" id="UP000694251">
    <property type="component" value="Chromosome 9"/>
</dbReference>
<dbReference type="GO" id="GO:0004519">
    <property type="term" value="F:endonuclease activity"/>
    <property type="evidence" value="ECO:0007669"/>
    <property type="project" value="UniProtKB-KW"/>
</dbReference>
<keyword evidence="3" id="KW-0378">Hydrolase</keyword>
<evidence type="ECO:0000313" key="3">
    <source>
        <dbReference type="EMBL" id="KAG7572765.1"/>
    </source>
</evidence>
<dbReference type="InterPro" id="IPR000477">
    <property type="entry name" value="RT_dom"/>
</dbReference>
<accession>A0A8T2AGX4</accession>
<evidence type="ECO:0000256" key="1">
    <source>
        <dbReference type="SAM" id="MobiDB-lite"/>
    </source>
</evidence>
<keyword evidence="4" id="KW-1185">Reference proteome</keyword>
<dbReference type="Pfam" id="PF00078">
    <property type="entry name" value="RVT_1"/>
    <property type="match status" value="1"/>
</dbReference>
<keyword evidence="3" id="KW-0255">Endonuclease</keyword>
<dbReference type="OrthoDB" id="1111180at2759"/>
<reference evidence="3 4" key="1">
    <citation type="submission" date="2020-12" db="EMBL/GenBank/DDBJ databases">
        <title>Concerted genomic and epigenomic changes stabilize Arabidopsis allopolyploids.</title>
        <authorList>
            <person name="Chen Z."/>
        </authorList>
    </citation>
    <scope>NUCLEOTIDE SEQUENCE [LARGE SCALE GENOMIC DNA]</scope>
    <source>
        <strain evidence="3">As9502</strain>
        <tissue evidence="3">Leaf</tissue>
    </source>
</reference>
<dbReference type="InterPro" id="IPR025836">
    <property type="entry name" value="Zn_knuckle_CX2CX4HX4C"/>
</dbReference>
<organism evidence="3 4">
    <name type="scientific">Arabidopsis suecica</name>
    <name type="common">Swedish thale-cress</name>
    <name type="synonym">Cardaminopsis suecica</name>
    <dbReference type="NCBI Taxonomy" id="45249"/>
    <lineage>
        <taxon>Eukaryota</taxon>
        <taxon>Viridiplantae</taxon>
        <taxon>Streptophyta</taxon>
        <taxon>Embryophyta</taxon>
        <taxon>Tracheophyta</taxon>
        <taxon>Spermatophyta</taxon>
        <taxon>Magnoliopsida</taxon>
        <taxon>eudicotyledons</taxon>
        <taxon>Gunneridae</taxon>
        <taxon>Pentapetalae</taxon>
        <taxon>rosids</taxon>
        <taxon>malvids</taxon>
        <taxon>Brassicales</taxon>
        <taxon>Brassicaceae</taxon>
        <taxon>Camelineae</taxon>
        <taxon>Arabidopsis</taxon>
    </lineage>
</organism>
<keyword evidence="3" id="KW-0540">Nuclease</keyword>
<dbReference type="InterPro" id="IPR026960">
    <property type="entry name" value="RVT-Znf"/>
</dbReference>
<dbReference type="EMBL" id="JAEFBJ010000009">
    <property type="protein sequence ID" value="KAG7572765.1"/>
    <property type="molecule type" value="Genomic_DNA"/>
</dbReference>
<name>A0A8T2AGX4_ARASU</name>
<feature type="compositionally biased region" description="Basic and acidic residues" evidence="1">
    <location>
        <begin position="237"/>
        <end position="249"/>
    </location>
</feature>
<dbReference type="Pfam" id="PF03372">
    <property type="entry name" value="Exo_endo_phos"/>
    <property type="match status" value="1"/>
</dbReference>
<gene>
    <name evidence="3" type="ORF">ISN44_As09g011240</name>
</gene>
<protein>
    <submittedName>
        <fullName evidence="3">Endonuclease/exonuclease/phosphatase</fullName>
    </submittedName>
</protein>
<comment type="caution">
    <text evidence="3">The sequence shown here is derived from an EMBL/GenBank/DDBJ whole genome shotgun (WGS) entry which is preliminary data.</text>
</comment>
<dbReference type="PANTHER" id="PTHR33116">
    <property type="entry name" value="REVERSE TRANSCRIPTASE ZINC-BINDING DOMAIN-CONTAINING PROTEIN-RELATED-RELATED"/>
    <property type="match status" value="1"/>
</dbReference>
<feature type="region of interest" description="Disordered" evidence="1">
    <location>
        <begin position="222"/>
        <end position="251"/>
    </location>
</feature>
<feature type="domain" description="Reverse transcriptase" evidence="2">
    <location>
        <begin position="744"/>
        <end position="1014"/>
    </location>
</feature>
<dbReference type="Pfam" id="PF14392">
    <property type="entry name" value="zf-CCHC_4"/>
    <property type="match status" value="1"/>
</dbReference>